<comment type="catalytic activity">
    <reaction evidence="7">
        <text>L-threonyl-[protein] + ATP = O-phospho-L-threonyl-[protein] + ADP + H(+)</text>
        <dbReference type="Rhea" id="RHEA:46608"/>
        <dbReference type="Rhea" id="RHEA-COMP:11060"/>
        <dbReference type="Rhea" id="RHEA-COMP:11605"/>
        <dbReference type="ChEBI" id="CHEBI:15378"/>
        <dbReference type="ChEBI" id="CHEBI:30013"/>
        <dbReference type="ChEBI" id="CHEBI:30616"/>
        <dbReference type="ChEBI" id="CHEBI:61977"/>
        <dbReference type="ChEBI" id="CHEBI:456216"/>
        <dbReference type="EC" id="2.7.11.1"/>
    </reaction>
</comment>
<keyword evidence="10" id="KW-1185">Reference proteome</keyword>
<dbReference type="EMBL" id="PKPP01012055">
    <property type="protein sequence ID" value="PWA43045.1"/>
    <property type="molecule type" value="Genomic_DNA"/>
</dbReference>
<dbReference type="GO" id="GO:0004674">
    <property type="term" value="F:protein serine/threonine kinase activity"/>
    <property type="evidence" value="ECO:0007669"/>
    <property type="project" value="UniProtKB-KW"/>
</dbReference>
<dbReference type="PANTHER" id="PTHR45998:SF2">
    <property type="entry name" value="SERINE_THREONINE-PROTEIN KINASE 16"/>
    <property type="match status" value="1"/>
</dbReference>
<keyword evidence="3" id="KW-0808">Transferase</keyword>
<evidence type="ECO:0000256" key="5">
    <source>
        <dbReference type="ARBA" id="ARBA00022777"/>
    </source>
</evidence>
<evidence type="ECO:0000256" key="8">
    <source>
        <dbReference type="ARBA" id="ARBA00048679"/>
    </source>
</evidence>
<evidence type="ECO:0000256" key="1">
    <source>
        <dbReference type="ARBA" id="ARBA00012513"/>
    </source>
</evidence>
<sequence length="179" mass="19640">MRVYFNRYGASPFGYALGESGVSWQLAIINGQIKWPAGSKPPYPEALHQFVSWILQPQATVRPCVVCATHHIAILLQHASFYASNPMTQSYNNVLPNYQGAPQNPILSYSQVSNPVNPLFHVENDQQVGDPIATNEIDSWLLPNPYNGENLIGLSSHQTDGCKSLEVTAYGLETVPGSV</sequence>
<keyword evidence="2" id="KW-0723">Serine/threonine-protein kinase</keyword>
<proteinExistence type="predicted"/>
<reference evidence="9 10" key="1">
    <citation type="journal article" date="2018" name="Mol. Plant">
        <title>The genome of Artemisia annua provides insight into the evolution of Asteraceae family and artemisinin biosynthesis.</title>
        <authorList>
            <person name="Shen Q."/>
            <person name="Zhang L."/>
            <person name="Liao Z."/>
            <person name="Wang S."/>
            <person name="Yan T."/>
            <person name="Shi P."/>
            <person name="Liu M."/>
            <person name="Fu X."/>
            <person name="Pan Q."/>
            <person name="Wang Y."/>
            <person name="Lv Z."/>
            <person name="Lu X."/>
            <person name="Zhang F."/>
            <person name="Jiang W."/>
            <person name="Ma Y."/>
            <person name="Chen M."/>
            <person name="Hao X."/>
            <person name="Li L."/>
            <person name="Tang Y."/>
            <person name="Lv G."/>
            <person name="Zhou Y."/>
            <person name="Sun X."/>
            <person name="Brodelius P.E."/>
            <person name="Rose J.K.C."/>
            <person name="Tang K."/>
        </authorList>
    </citation>
    <scope>NUCLEOTIDE SEQUENCE [LARGE SCALE GENOMIC DNA]</scope>
    <source>
        <strain evidence="10">cv. Huhao1</strain>
        <tissue evidence="9">Leaf</tissue>
    </source>
</reference>
<evidence type="ECO:0000256" key="2">
    <source>
        <dbReference type="ARBA" id="ARBA00022527"/>
    </source>
</evidence>
<dbReference type="OrthoDB" id="248923at2759"/>
<dbReference type="AlphaFoldDB" id="A0A2U1L233"/>
<protein>
    <recommendedName>
        <fullName evidence="1">non-specific serine/threonine protein kinase</fullName>
        <ecNumber evidence="1">2.7.11.1</ecNumber>
    </recommendedName>
</protein>
<evidence type="ECO:0000313" key="10">
    <source>
        <dbReference type="Proteomes" id="UP000245207"/>
    </source>
</evidence>
<organism evidence="9 10">
    <name type="scientific">Artemisia annua</name>
    <name type="common">Sweet wormwood</name>
    <dbReference type="NCBI Taxonomy" id="35608"/>
    <lineage>
        <taxon>Eukaryota</taxon>
        <taxon>Viridiplantae</taxon>
        <taxon>Streptophyta</taxon>
        <taxon>Embryophyta</taxon>
        <taxon>Tracheophyta</taxon>
        <taxon>Spermatophyta</taxon>
        <taxon>Magnoliopsida</taxon>
        <taxon>eudicotyledons</taxon>
        <taxon>Gunneridae</taxon>
        <taxon>Pentapetalae</taxon>
        <taxon>asterids</taxon>
        <taxon>campanulids</taxon>
        <taxon>Asterales</taxon>
        <taxon>Asteraceae</taxon>
        <taxon>Asteroideae</taxon>
        <taxon>Anthemideae</taxon>
        <taxon>Artemisiinae</taxon>
        <taxon>Artemisia</taxon>
    </lineage>
</organism>
<dbReference type="EC" id="2.7.11.1" evidence="1"/>
<keyword evidence="5 9" id="KW-0418">Kinase</keyword>
<dbReference type="GO" id="GO:0005737">
    <property type="term" value="C:cytoplasm"/>
    <property type="evidence" value="ECO:0007669"/>
    <property type="project" value="TreeGrafter"/>
</dbReference>
<keyword evidence="4" id="KW-0547">Nucleotide-binding</keyword>
<evidence type="ECO:0000256" key="7">
    <source>
        <dbReference type="ARBA" id="ARBA00047899"/>
    </source>
</evidence>
<comment type="catalytic activity">
    <reaction evidence="8">
        <text>L-seryl-[protein] + ATP = O-phospho-L-seryl-[protein] + ADP + H(+)</text>
        <dbReference type="Rhea" id="RHEA:17989"/>
        <dbReference type="Rhea" id="RHEA-COMP:9863"/>
        <dbReference type="Rhea" id="RHEA-COMP:11604"/>
        <dbReference type="ChEBI" id="CHEBI:15378"/>
        <dbReference type="ChEBI" id="CHEBI:29999"/>
        <dbReference type="ChEBI" id="CHEBI:30616"/>
        <dbReference type="ChEBI" id="CHEBI:83421"/>
        <dbReference type="ChEBI" id="CHEBI:456216"/>
        <dbReference type="EC" id="2.7.11.1"/>
    </reaction>
</comment>
<gene>
    <name evidence="9" type="ORF">CTI12_AA540750</name>
</gene>
<evidence type="ECO:0000256" key="3">
    <source>
        <dbReference type="ARBA" id="ARBA00022679"/>
    </source>
</evidence>
<dbReference type="GO" id="GO:0005524">
    <property type="term" value="F:ATP binding"/>
    <property type="evidence" value="ECO:0007669"/>
    <property type="project" value="UniProtKB-KW"/>
</dbReference>
<dbReference type="PANTHER" id="PTHR45998">
    <property type="entry name" value="SERINE/THREONINE-PROTEIN KINASE 16"/>
    <property type="match status" value="1"/>
</dbReference>
<evidence type="ECO:0000313" key="9">
    <source>
        <dbReference type="EMBL" id="PWA43045.1"/>
    </source>
</evidence>
<dbReference type="InterPro" id="IPR052239">
    <property type="entry name" value="Ser/Thr-specific_kinases"/>
</dbReference>
<evidence type="ECO:0000256" key="6">
    <source>
        <dbReference type="ARBA" id="ARBA00022840"/>
    </source>
</evidence>
<comment type="caution">
    <text evidence="9">The sequence shown here is derived from an EMBL/GenBank/DDBJ whole genome shotgun (WGS) entry which is preliminary data.</text>
</comment>
<accession>A0A2U1L233</accession>
<name>A0A2U1L233_ARTAN</name>
<dbReference type="STRING" id="35608.A0A2U1L233"/>
<keyword evidence="6" id="KW-0067">ATP-binding</keyword>
<dbReference type="Proteomes" id="UP000245207">
    <property type="component" value="Unassembled WGS sequence"/>
</dbReference>
<evidence type="ECO:0000256" key="4">
    <source>
        <dbReference type="ARBA" id="ARBA00022741"/>
    </source>
</evidence>